<dbReference type="EMBL" id="JACOPV010000009">
    <property type="protein sequence ID" value="MBM5458953.1"/>
    <property type="molecule type" value="Genomic_DNA"/>
</dbReference>
<proteinExistence type="predicted"/>
<organism evidence="1 2">
    <name type="scientific">Pseudomonas arcuscaelestis</name>
    <dbReference type="NCBI Taxonomy" id="2710591"/>
    <lineage>
        <taxon>Bacteria</taxon>
        <taxon>Pseudomonadati</taxon>
        <taxon>Pseudomonadota</taxon>
        <taxon>Gammaproteobacteria</taxon>
        <taxon>Pseudomonadales</taxon>
        <taxon>Pseudomonadaceae</taxon>
        <taxon>Pseudomonas</taxon>
    </lineage>
</organism>
<sequence length="80" mass="8423">MDLIDRAANAFKNKVPAPGSHAEKAAIDAACTVGFNAPKGAEMPAQFEDIPLLAEWYTIGLRAQVGFCHPVRPGNSGSGR</sequence>
<dbReference type="RefSeq" id="WP_203584871.1">
    <property type="nucleotide sequence ID" value="NZ_JACOPV010000009.1"/>
</dbReference>
<accession>A0ABS2BZ96</accession>
<comment type="caution">
    <text evidence="1">The sequence shown here is derived from an EMBL/GenBank/DDBJ whole genome shotgun (WGS) entry which is preliminary data.</text>
</comment>
<evidence type="ECO:0000313" key="1">
    <source>
        <dbReference type="EMBL" id="MBM5458953.1"/>
    </source>
</evidence>
<keyword evidence="2" id="KW-1185">Reference proteome</keyword>
<gene>
    <name evidence="1" type="ORF">H8F21_15405</name>
</gene>
<evidence type="ECO:0000313" key="2">
    <source>
        <dbReference type="Proteomes" id="UP000745663"/>
    </source>
</evidence>
<protein>
    <submittedName>
        <fullName evidence="1">Uncharacterized protein</fullName>
    </submittedName>
</protein>
<reference evidence="1 2" key="1">
    <citation type="submission" date="2020-08" db="EMBL/GenBank/DDBJ databases">
        <title>Description of novel Pseudomonas species.</title>
        <authorList>
            <person name="Duman M."/>
            <person name="Mulet M."/>
            <person name="Altun S."/>
            <person name="Saticioglu I.B."/>
            <person name="Lalucat J."/>
            <person name="Garcia-Valdes E."/>
        </authorList>
    </citation>
    <scope>NUCLEOTIDE SEQUENCE [LARGE SCALE GENOMIC DNA]</scope>
    <source>
        <strain evidence="1 2">P66</strain>
    </source>
</reference>
<dbReference type="Proteomes" id="UP000745663">
    <property type="component" value="Unassembled WGS sequence"/>
</dbReference>
<name>A0ABS2BZ96_9PSED</name>